<dbReference type="InterPro" id="IPR010829">
    <property type="entry name" value="Cerato-platanin"/>
</dbReference>
<organism evidence="5 6">
    <name type="scientific">Candolleomyces eurysporus</name>
    <dbReference type="NCBI Taxonomy" id="2828524"/>
    <lineage>
        <taxon>Eukaryota</taxon>
        <taxon>Fungi</taxon>
        <taxon>Dikarya</taxon>
        <taxon>Basidiomycota</taxon>
        <taxon>Agaricomycotina</taxon>
        <taxon>Agaricomycetes</taxon>
        <taxon>Agaricomycetidae</taxon>
        <taxon>Agaricales</taxon>
        <taxon>Agaricineae</taxon>
        <taxon>Psathyrellaceae</taxon>
        <taxon>Candolleomyces</taxon>
    </lineage>
</organism>
<dbReference type="Pfam" id="PF07249">
    <property type="entry name" value="Cerato-platanin"/>
    <property type="match status" value="1"/>
</dbReference>
<sequence>MFKLTALAVVTVFTSLLAGSTNAIQIVGVSCSNGENGLIKKYPTLGTLPNFPALGGFPGVGWNSTDCGACFELRYAGTGRAIAFTAVTQSPPNQAVLCTDKFLELTGFTLPTVPANVQADMLRVPRSRCGFN</sequence>
<comment type="similarity">
    <text evidence="2">Belongs to the cerato-platanin family.</text>
</comment>
<keyword evidence="3" id="KW-0964">Secreted</keyword>
<dbReference type="OrthoDB" id="4898945at2759"/>
<evidence type="ECO:0000256" key="3">
    <source>
        <dbReference type="ARBA" id="ARBA00022525"/>
    </source>
</evidence>
<evidence type="ECO:0000256" key="2">
    <source>
        <dbReference type="ARBA" id="ARBA00010421"/>
    </source>
</evidence>
<evidence type="ECO:0008006" key="7">
    <source>
        <dbReference type="Google" id="ProtNLM"/>
    </source>
</evidence>
<evidence type="ECO:0000256" key="4">
    <source>
        <dbReference type="SAM" id="SignalP"/>
    </source>
</evidence>
<comment type="caution">
    <text evidence="5">The sequence shown here is derived from an EMBL/GenBank/DDBJ whole genome shotgun (WGS) entry which is preliminary data.</text>
</comment>
<reference evidence="5" key="1">
    <citation type="submission" date="2022-06" db="EMBL/GenBank/DDBJ databases">
        <title>Genome Sequence of Candolleomyces eurysporus.</title>
        <authorList>
            <person name="Buettner E."/>
        </authorList>
    </citation>
    <scope>NUCLEOTIDE SEQUENCE</scope>
    <source>
        <strain evidence="5">VTCC 930004</strain>
    </source>
</reference>
<dbReference type="EMBL" id="JANBPK010001258">
    <property type="protein sequence ID" value="KAJ2923985.1"/>
    <property type="molecule type" value="Genomic_DNA"/>
</dbReference>
<evidence type="ECO:0000313" key="5">
    <source>
        <dbReference type="EMBL" id="KAJ2923985.1"/>
    </source>
</evidence>
<accession>A0A9W8IWJ9</accession>
<protein>
    <recommendedName>
        <fullName evidence="7">Cerato-platanin</fullName>
    </recommendedName>
</protein>
<dbReference type="GO" id="GO:0005576">
    <property type="term" value="C:extracellular region"/>
    <property type="evidence" value="ECO:0007669"/>
    <property type="project" value="UniProtKB-SubCell"/>
</dbReference>
<keyword evidence="4" id="KW-0732">Signal</keyword>
<comment type="subcellular location">
    <subcellularLocation>
        <location evidence="1">Secreted</location>
    </subcellularLocation>
</comment>
<gene>
    <name evidence="5" type="ORF">H1R20_g13108</name>
</gene>
<dbReference type="InterPro" id="IPR036908">
    <property type="entry name" value="RlpA-like_sf"/>
</dbReference>
<feature type="chain" id="PRO_5040962052" description="Cerato-platanin" evidence="4">
    <location>
        <begin position="24"/>
        <end position="132"/>
    </location>
</feature>
<dbReference type="Proteomes" id="UP001140091">
    <property type="component" value="Unassembled WGS sequence"/>
</dbReference>
<proteinExistence type="inferred from homology"/>
<dbReference type="Gene3D" id="2.40.40.10">
    <property type="entry name" value="RlpA-like domain"/>
    <property type="match status" value="1"/>
</dbReference>
<keyword evidence="6" id="KW-1185">Reference proteome</keyword>
<feature type="signal peptide" evidence="4">
    <location>
        <begin position="1"/>
        <end position="23"/>
    </location>
</feature>
<name>A0A9W8IWJ9_9AGAR</name>
<dbReference type="AlphaFoldDB" id="A0A9W8IWJ9"/>
<dbReference type="CDD" id="cd22778">
    <property type="entry name" value="DPBB_CEPL-like"/>
    <property type="match status" value="1"/>
</dbReference>
<dbReference type="PROSITE" id="PS51257">
    <property type="entry name" value="PROKAR_LIPOPROTEIN"/>
    <property type="match status" value="1"/>
</dbReference>
<feature type="non-terminal residue" evidence="5">
    <location>
        <position position="1"/>
    </location>
</feature>
<evidence type="ECO:0000256" key="1">
    <source>
        <dbReference type="ARBA" id="ARBA00004613"/>
    </source>
</evidence>
<evidence type="ECO:0000313" key="6">
    <source>
        <dbReference type="Proteomes" id="UP001140091"/>
    </source>
</evidence>